<comment type="caution">
    <text evidence="1">The sequence shown here is derived from an EMBL/GenBank/DDBJ whole genome shotgun (WGS) entry which is preliminary data.</text>
</comment>
<dbReference type="EMBL" id="CAKOAT010515154">
    <property type="protein sequence ID" value="CAH8381569.1"/>
    <property type="molecule type" value="Genomic_DNA"/>
</dbReference>
<proteinExistence type="predicted"/>
<gene>
    <name evidence="1" type="ORF">ERUC_LOCUS34052</name>
</gene>
<evidence type="ECO:0000313" key="1">
    <source>
        <dbReference type="EMBL" id="CAH8381569.1"/>
    </source>
</evidence>
<accession>A0ABC8LDH1</accession>
<evidence type="ECO:0000313" key="2">
    <source>
        <dbReference type="Proteomes" id="UP001642260"/>
    </source>
</evidence>
<name>A0ABC8LDH1_ERUVS</name>
<organism evidence="1 2">
    <name type="scientific">Eruca vesicaria subsp. sativa</name>
    <name type="common">Garden rocket</name>
    <name type="synonym">Eruca sativa</name>
    <dbReference type="NCBI Taxonomy" id="29727"/>
    <lineage>
        <taxon>Eukaryota</taxon>
        <taxon>Viridiplantae</taxon>
        <taxon>Streptophyta</taxon>
        <taxon>Embryophyta</taxon>
        <taxon>Tracheophyta</taxon>
        <taxon>Spermatophyta</taxon>
        <taxon>Magnoliopsida</taxon>
        <taxon>eudicotyledons</taxon>
        <taxon>Gunneridae</taxon>
        <taxon>Pentapetalae</taxon>
        <taxon>rosids</taxon>
        <taxon>malvids</taxon>
        <taxon>Brassicales</taxon>
        <taxon>Brassicaceae</taxon>
        <taxon>Brassiceae</taxon>
        <taxon>Eruca</taxon>
    </lineage>
</organism>
<dbReference type="Proteomes" id="UP001642260">
    <property type="component" value="Unassembled WGS sequence"/>
</dbReference>
<sequence>MLPLSQSKSRIFKMMALMRLMLRVLETHNVEGSNAYNKTKAHKIWMEELDWNRELVERYLGREALWLHRRFLSLNWIIMHSGRNHSSETGQSMVMNEEIVTFIDKEIHLLESSMTVPDTKFEDFQAQAVHAAVYMLWLTKHVPELWRMLEDKLGTEKIKCLLNTVAQERPSSLLHQLDVFASDSEWVE</sequence>
<protein>
    <submittedName>
        <fullName evidence="1">Uncharacterized protein</fullName>
    </submittedName>
</protein>
<dbReference type="AlphaFoldDB" id="A0ABC8LDH1"/>
<keyword evidence="2" id="KW-1185">Reference proteome</keyword>
<reference evidence="1 2" key="1">
    <citation type="submission" date="2022-03" db="EMBL/GenBank/DDBJ databases">
        <authorList>
            <person name="Macdonald S."/>
            <person name="Ahmed S."/>
            <person name="Newling K."/>
        </authorList>
    </citation>
    <scope>NUCLEOTIDE SEQUENCE [LARGE SCALE GENOMIC DNA]</scope>
</reference>